<organism evidence="2">
    <name type="scientific">Guillardia theta</name>
    <name type="common">Cryptophyte</name>
    <name type="synonym">Cryptomonas phi</name>
    <dbReference type="NCBI Taxonomy" id="55529"/>
    <lineage>
        <taxon>Eukaryota</taxon>
        <taxon>Cryptophyceae</taxon>
        <taxon>Pyrenomonadales</taxon>
        <taxon>Geminigeraceae</taxon>
        <taxon>Guillardia</taxon>
    </lineage>
</organism>
<dbReference type="PANTHER" id="PTHR19879">
    <property type="entry name" value="TRANSCRIPTION INITIATION FACTOR TFIID"/>
    <property type="match status" value="1"/>
</dbReference>
<dbReference type="PANTHER" id="PTHR19879:SF9">
    <property type="entry name" value="TRANSCRIPTION INITIATION FACTOR TFIID SUBUNIT 5"/>
    <property type="match status" value="1"/>
</dbReference>
<keyword evidence="1" id="KW-0853">WD repeat</keyword>
<dbReference type="Gene3D" id="2.130.10.10">
    <property type="entry name" value="YVTN repeat-like/Quinoprotein amine dehydrogenase"/>
    <property type="match status" value="1"/>
</dbReference>
<dbReference type="InterPro" id="IPR015943">
    <property type="entry name" value="WD40/YVTN_repeat-like_dom_sf"/>
</dbReference>
<dbReference type="EMBL" id="HBKN01031454">
    <property type="protein sequence ID" value="CAE2316328.1"/>
    <property type="molecule type" value="Transcribed_RNA"/>
</dbReference>
<evidence type="ECO:0000256" key="1">
    <source>
        <dbReference type="PROSITE-ProRule" id="PRU00221"/>
    </source>
</evidence>
<dbReference type="PROSITE" id="PS50082">
    <property type="entry name" value="WD_REPEATS_2"/>
    <property type="match status" value="1"/>
</dbReference>
<dbReference type="SMART" id="SM00320">
    <property type="entry name" value="WD40"/>
    <property type="match status" value="2"/>
</dbReference>
<name>A0A7S4NZ74_GUITH</name>
<dbReference type="InterPro" id="IPR036322">
    <property type="entry name" value="WD40_repeat_dom_sf"/>
</dbReference>
<dbReference type="InterPro" id="IPR001680">
    <property type="entry name" value="WD40_rpt"/>
</dbReference>
<protein>
    <recommendedName>
        <fullName evidence="3">TRAF-type domain-containing protein</fullName>
    </recommendedName>
</protein>
<dbReference type="AlphaFoldDB" id="A0A7S4NZ74"/>
<accession>A0A7S4NZ74</accession>
<gene>
    <name evidence="2" type="ORF">GTHE00462_LOCUS24442</name>
</gene>
<dbReference type="Pfam" id="PF00400">
    <property type="entry name" value="WD40"/>
    <property type="match status" value="2"/>
</dbReference>
<evidence type="ECO:0008006" key="3">
    <source>
        <dbReference type="Google" id="ProtNLM"/>
    </source>
</evidence>
<dbReference type="InterPro" id="IPR013083">
    <property type="entry name" value="Znf_RING/FYVE/PHD"/>
</dbReference>
<reference evidence="2" key="1">
    <citation type="submission" date="2021-01" db="EMBL/GenBank/DDBJ databases">
        <authorList>
            <person name="Corre E."/>
            <person name="Pelletier E."/>
            <person name="Niang G."/>
            <person name="Scheremetjew M."/>
            <person name="Finn R."/>
            <person name="Kale V."/>
            <person name="Holt S."/>
            <person name="Cochrane G."/>
            <person name="Meng A."/>
            <person name="Brown T."/>
            <person name="Cohen L."/>
        </authorList>
    </citation>
    <scope>NUCLEOTIDE SEQUENCE</scope>
    <source>
        <strain evidence="2">CCMP 2712</strain>
    </source>
</reference>
<dbReference type="SUPFAM" id="SSF49599">
    <property type="entry name" value="TRAF domain-like"/>
    <property type="match status" value="1"/>
</dbReference>
<sequence length="176" mass="19767">MAKVWDLRGGKLIQALSGHKESVNCCGFLGEFAVTGCGNRFWESRDNTVIQWDINSGRHVKFHRGATDAVMSLACSREKQMIVAACMDKHVRLWDSSRNIRKKRDKSEAEGSVESKPAACPLGCGLHIENLNLDQHLERCPNRLVQCNVCNTKMTAQELEMHQKAGCEEQSYVCEL</sequence>
<dbReference type="Gene3D" id="3.30.40.10">
    <property type="entry name" value="Zinc/RING finger domain, C3HC4 (zinc finger)"/>
    <property type="match status" value="1"/>
</dbReference>
<feature type="repeat" description="WD" evidence="1">
    <location>
        <begin position="63"/>
        <end position="95"/>
    </location>
</feature>
<evidence type="ECO:0000313" key="2">
    <source>
        <dbReference type="EMBL" id="CAE2316328.1"/>
    </source>
</evidence>
<dbReference type="SUPFAM" id="SSF50978">
    <property type="entry name" value="WD40 repeat-like"/>
    <property type="match status" value="1"/>
</dbReference>
<proteinExistence type="predicted"/>